<dbReference type="SUPFAM" id="SSF103039">
    <property type="entry name" value="CheC-like"/>
    <property type="match status" value="1"/>
</dbReference>
<name>A0A2N7PJG8_9BACT</name>
<dbReference type="EMBL" id="PNIE01000056">
    <property type="protein sequence ID" value="PMP62680.1"/>
    <property type="molecule type" value="Genomic_DNA"/>
</dbReference>
<dbReference type="CDD" id="cd17906">
    <property type="entry name" value="CheX"/>
    <property type="match status" value="1"/>
</dbReference>
<evidence type="ECO:0000256" key="1">
    <source>
        <dbReference type="ARBA" id="ARBA00022500"/>
    </source>
</evidence>
<dbReference type="InterPro" id="IPR038756">
    <property type="entry name" value="CheX-like"/>
</dbReference>
<dbReference type="PANTHER" id="PTHR39452:SF1">
    <property type="entry name" value="CHEY-P PHOSPHATASE CHEX"/>
    <property type="match status" value="1"/>
</dbReference>
<dbReference type="PANTHER" id="PTHR39452">
    <property type="entry name" value="CHEY-P PHOSPHATASE CHEX"/>
    <property type="match status" value="1"/>
</dbReference>
<dbReference type="InterPro" id="IPR028051">
    <property type="entry name" value="CheX-like_dom"/>
</dbReference>
<sequence>MANTIAEAIKEAVSEVVSTYTGNSPELVATEARKDDFALAEISSIIGLTGEKLQGAFVVSLDKELLFEFMKLLLGESPTELNQEALDMAGELANMICGAFRRRFEKFGATLKASVPSMITGKDYKIHSLCKTPRVTFKFKIGDQFLYVEFCLDKIA</sequence>
<evidence type="ECO:0000313" key="3">
    <source>
        <dbReference type="EMBL" id="PMP62680.1"/>
    </source>
</evidence>
<dbReference type="Proteomes" id="UP000235731">
    <property type="component" value="Unassembled WGS sequence"/>
</dbReference>
<protein>
    <submittedName>
        <fullName evidence="3">Chemotaxis protein CheX</fullName>
    </submittedName>
</protein>
<dbReference type="GO" id="GO:0006935">
    <property type="term" value="P:chemotaxis"/>
    <property type="evidence" value="ECO:0007669"/>
    <property type="project" value="UniProtKB-KW"/>
</dbReference>
<proteinExistence type="predicted"/>
<reference evidence="3 4" key="1">
    <citation type="submission" date="2018-01" db="EMBL/GenBank/DDBJ databases">
        <title>Metagenomic assembled genomes from two thermal pools in the Uzon Caldera, Kamchatka, Russia.</title>
        <authorList>
            <person name="Wilkins L."/>
            <person name="Ettinger C."/>
        </authorList>
    </citation>
    <scope>NUCLEOTIDE SEQUENCE [LARGE SCALE GENOMIC DNA]</scope>
    <source>
        <strain evidence="3">ZAV-15</strain>
    </source>
</reference>
<dbReference type="AlphaFoldDB" id="A0A2N7PJG8"/>
<dbReference type="Gene3D" id="3.40.1550.10">
    <property type="entry name" value="CheC-like"/>
    <property type="match status" value="1"/>
</dbReference>
<comment type="caution">
    <text evidence="3">The sequence shown here is derived from an EMBL/GenBank/DDBJ whole genome shotgun (WGS) entry which is preliminary data.</text>
</comment>
<feature type="domain" description="Chemotaxis phosphatase CheX-like" evidence="2">
    <location>
        <begin position="42"/>
        <end position="139"/>
    </location>
</feature>
<dbReference type="InterPro" id="IPR028976">
    <property type="entry name" value="CheC-like_sf"/>
</dbReference>
<keyword evidence="1" id="KW-0145">Chemotaxis</keyword>
<accession>A0A2N7PJG8</accession>
<gene>
    <name evidence="3" type="ORF">C0197_04045</name>
</gene>
<dbReference type="Pfam" id="PF13690">
    <property type="entry name" value="CheX"/>
    <property type="match status" value="1"/>
</dbReference>
<evidence type="ECO:0000259" key="2">
    <source>
        <dbReference type="Pfam" id="PF13690"/>
    </source>
</evidence>
<evidence type="ECO:0000313" key="4">
    <source>
        <dbReference type="Proteomes" id="UP000235731"/>
    </source>
</evidence>
<organism evidence="3 4">
    <name type="scientific">Caldimicrobium thiodismutans</name>
    <dbReference type="NCBI Taxonomy" id="1653476"/>
    <lineage>
        <taxon>Bacteria</taxon>
        <taxon>Pseudomonadati</taxon>
        <taxon>Thermodesulfobacteriota</taxon>
        <taxon>Thermodesulfobacteria</taxon>
        <taxon>Thermodesulfobacteriales</taxon>
        <taxon>Thermodesulfobacteriaceae</taxon>
        <taxon>Caldimicrobium</taxon>
    </lineage>
</organism>